<dbReference type="InterPro" id="IPR003339">
    <property type="entry name" value="ABC/ECF_trnsptr_transmembrane"/>
</dbReference>
<dbReference type="GO" id="GO:0005886">
    <property type="term" value="C:plasma membrane"/>
    <property type="evidence" value="ECO:0007669"/>
    <property type="project" value="TreeGrafter"/>
</dbReference>
<dbReference type="PANTHER" id="PTHR33514:SF13">
    <property type="entry name" value="PROTEIN ABCI12, CHLOROPLASTIC"/>
    <property type="match status" value="1"/>
</dbReference>
<feature type="transmembrane region" description="Helical" evidence="5">
    <location>
        <begin position="20"/>
        <end position="43"/>
    </location>
</feature>
<dbReference type="PANTHER" id="PTHR33514">
    <property type="entry name" value="PROTEIN ABCI12, CHLOROPLASTIC"/>
    <property type="match status" value="1"/>
</dbReference>
<dbReference type="Pfam" id="PF02361">
    <property type="entry name" value="CbiQ"/>
    <property type="match status" value="1"/>
</dbReference>
<protein>
    <recommendedName>
        <fullName evidence="7">Cobalt transport protein</fullName>
    </recommendedName>
</protein>
<name>X1A1S4_9ZZZZ</name>
<organism evidence="6">
    <name type="scientific">marine sediment metagenome</name>
    <dbReference type="NCBI Taxonomy" id="412755"/>
    <lineage>
        <taxon>unclassified sequences</taxon>
        <taxon>metagenomes</taxon>
        <taxon>ecological metagenomes</taxon>
    </lineage>
</organism>
<feature type="transmembrane region" description="Helical" evidence="5">
    <location>
        <begin position="63"/>
        <end position="85"/>
    </location>
</feature>
<evidence type="ECO:0000256" key="1">
    <source>
        <dbReference type="ARBA" id="ARBA00004141"/>
    </source>
</evidence>
<comment type="caution">
    <text evidence="6">The sequence shown here is derived from an EMBL/GenBank/DDBJ whole genome shotgun (WGS) entry which is preliminary data.</text>
</comment>
<dbReference type="AlphaFoldDB" id="X1A1S4"/>
<keyword evidence="3 5" id="KW-1133">Transmembrane helix</keyword>
<keyword evidence="4 5" id="KW-0472">Membrane</keyword>
<comment type="subcellular location">
    <subcellularLocation>
        <location evidence="1">Membrane</location>
        <topology evidence="1">Multi-pass membrane protein</topology>
    </subcellularLocation>
</comment>
<evidence type="ECO:0000256" key="4">
    <source>
        <dbReference type="ARBA" id="ARBA00023136"/>
    </source>
</evidence>
<evidence type="ECO:0000256" key="3">
    <source>
        <dbReference type="ARBA" id="ARBA00022989"/>
    </source>
</evidence>
<sequence length="177" mass="19880">MTEGEVIYQLGFLKITQEGLVKGLLISFRLFILILATSLLTLATSPISLTDGIERLLSVFKFVGMPAHEIAMMMTIALRFIPTLLEETEKIMKAQISRGADFESGNIFNRAKNLIPILIPLFVNAFRRADELAIAMEAKCYRGGEGRTHYRELKIKKTDILTFAFTVIVTVMVSVMF</sequence>
<feature type="transmembrane region" description="Helical" evidence="5">
    <location>
        <begin position="160"/>
        <end position="176"/>
    </location>
</feature>
<dbReference type="EMBL" id="BART01000094">
    <property type="protein sequence ID" value="GAG64122.1"/>
    <property type="molecule type" value="Genomic_DNA"/>
</dbReference>
<accession>X1A1S4</accession>
<dbReference type="CDD" id="cd16914">
    <property type="entry name" value="EcfT"/>
    <property type="match status" value="1"/>
</dbReference>
<proteinExistence type="predicted"/>
<evidence type="ECO:0008006" key="7">
    <source>
        <dbReference type="Google" id="ProtNLM"/>
    </source>
</evidence>
<reference evidence="6" key="1">
    <citation type="journal article" date="2014" name="Front. Microbiol.">
        <title>High frequency of phylogenetically diverse reductive dehalogenase-homologous genes in deep subseafloor sedimentary metagenomes.</title>
        <authorList>
            <person name="Kawai M."/>
            <person name="Futagami T."/>
            <person name="Toyoda A."/>
            <person name="Takaki Y."/>
            <person name="Nishi S."/>
            <person name="Hori S."/>
            <person name="Arai W."/>
            <person name="Tsubouchi T."/>
            <person name="Morono Y."/>
            <person name="Uchiyama I."/>
            <person name="Ito T."/>
            <person name="Fujiyama A."/>
            <person name="Inagaki F."/>
            <person name="Takami H."/>
        </authorList>
    </citation>
    <scope>NUCLEOTIDE SEQUENCE</scope>
    <source>
        <strain evidence="6">Expedition CK06-06</strain>
    </source>
</reference>
<gene>
    <name evidence="6" type="ORF">S01H4_00635</name>
</gene>
<evidence type="ECO:0000256" key="5">
    <source>
        <dbReference type="SAM" id="Phobius"/>
    </source>
</evidence>
<keyword evidence="2 5" id="KW-0812">Transmembrane</keyword>
<evidence type="ECO:0000256" key="2">
    <source>
        <dbReference type="ARBA" id="ARBA00022692"/>
    </source>
</evidence>
<evidence type="ECO:0000313" key="6">
    <source>
        <dbReference type="EMBL" id="GAG64122.1"/>
    </source>
</evidence>